<dbReference type="Proteomes" id="UP000784435">
    <property type="component" value="Unassembled WGS sequence"/>
</dbReference>
<dbReference type="EMBL" id="DYUK01000278">
    <property type="protein sequence ID" value="HJG81198.1"/>
    <property type="molecule type" value="Genomic_DNA"/>
</dbReference>
<evidence type="ECO:0008006" key="3">
    <source>
        <dbReference type="Google" id="ProtNLM"/>
    </source>
</evidence>
<feature type="non-terminal residue" evidence="1">
    <location>
        <position position="1"/>
    </location>
</feature>
<evidence type="ECO:0000313" key="2">
    <source>
        <dbReference type="Proteomes" id="UP000784435"/>
    </source>
</evidence>
<proteinExistence type="predicted"/>
<evidence type="ECO:0000313" key="1">
    <source>
        <dbReference type="EMBL" id="HJG81198.1"/>
    </source>
</evidence>
<dbReference type="AlphaFoldDB" id="A0A921MFJ4"/>
<gene>
    <name evidence="1" type="ORF">K8V08_12380</name>
</gene>
<reference evidence="1" key="2">
    <citation type="submission" date="2021-09" db="EMBL/GenBank/DDBJ databases">
        <authorList>
            <person name="Gilroy R."/>
        </authorList>
    </citation>
    <scope>NUCLEOTIDE SEQUENCE</scope>
    <source>
        <strain evidence="1">ChiGjej5B5-7349</strain>
    </source>
</reference>
<reference evidence="1" key="1">
    <citation type="journal article" date="2021" name="PeerJ">
        <title>Extensive microbial diversity within the chicken gut microbiome revealed by metagenomics and culture.</title>
        <authorList>
            <person name="Gilroy R."/>
            <person name="Ravi A."/>
            <person name="Getino M."/>
            <person name="Pursley I."/>
            <person name="Horton D.L."/>
            <person name="Alikhan N.F."/>
            <person name="Baker D."/>
            <person name="Gharbi K."/>
            <person name="Hall N."/>
            <person name="Watson M."/>
            <person name="Adriaenssens E.M."/>
            <person name="Foster-Nyarko E."/>
            <person name="Jarju S."/>
            <person name="Secka A."/>
            <person name="Antonio M."/>
            <person name="Oren A."/>
            <person name="Chaudhuri R.R."/>
            <person name="La Ragione R."/>
            <person name="Hildebrand F."/>
            <person name="Pallen M.J."/>
        </authorList>
    </citation>
    <scope>NUCLEOTIDE SEQUENCE</scope>
    <source>
        <strain evidence="1">ChiGjej5B5-7349</strain>
    </source>
</reference>
<accession>A0A921MFJ4</accession>
<sequence>ANEKKGGAGANAADRQVAVRELVDEYPDIRDYMRRELLHPFPGGRLLVLLTQMATESVDDMRERGLVSTDRDRSDQILLTMVRQLGSLFVQPLVDQVIEALPEGERPAVTPALLVDMRYPEDRPTSDD</sequence>
<comment type="caution">
    <text evidence="1">The sequence shown here is derived from an EMBL/GenBank/DDBJ whole genome shotgun (WGS) entry which is preliminary data.</text>
</comment>
<organism evidence="1 2">
    <name type="scientific">Brevibacterium senegalense</name>
    <dbReference type="NCBI Taxonomy" id="1033736"/>
    <lineage>
        <taxon>Bacteria</taxon>
        <taxon>Bacillati</taxon>
        <taxon>Actinomycetota</taxon>
        <taxon>Actinomycetes</taxon>
        <taxon>Micrococcales</taxon>
        <taxon>Brevibacteriaceae</taxon>
        <taxon>Brevibacterium</taxon>
    </lineage>
</organism>
<protein>
    <recommendedName>
        <fullName evidence="3">TetR family transcriptional regulator</fullName>
    </recommendedName>
</protein>
<name>A0A921MFJ4_9MICO</name>